<keyword evidence="4" id="KW-1185">Reference proteome</keyword>
<feature type="compositionally biased region" description="Low complexity" evidence="2">
    <location>
        <begin position="127"/>
        <end position="145"/>
    </location>
</feature>
<comment type="caution">
    <text evidence="3">The sequence shown here is derived from an EMBL/GenBank/DDBJ whole genome shotgun (WGS) entry which is preliminary data.</text>
</comment>
<evidence type="ECO:0000313" key="3">
    <source>
        <dbReference type="EMBL" id="KAK8835657.1"/>
    </source>
</evidence>
<feature type="coiled-coil region" evidence="1">
    <location>
        <begin position="37"/>
        <end position="109"/>
    </location>
</feature>
<accession>A0ABR2GP22</accession>
<keyword evidence="1" id="KW-0175">Coiled coil</keyword>
<feature type="region of interest" description="Disordered" evidence="2">
    <location>
        <begin position="127"/>
        <end position="158"/>
    </location>
</feature>
<protein>
    <submittedName>
        <fullName evidence="3">Uncharacterized protein</fullName>
    </submittedName>
</protein>
<reference evidence="3 4" key="1">
    <citation type="submission" date="2024-04" db="EMBL/GenBank/DDBJ databases">
        <title>Tritrichomonas musculus Genome.</title>
        <authorList>
            <person name="Alves-Ferreira E."/>
            <person name="Grigg M."/>
            <person name="Lorenzi H."/>
            <person name="Galac M."/>
        </authorList>
    </citation>
    <scope>NUCLEOTIDE SEQUENCE [LARGE SCALE GENOMIC DNA]</scope>
    <source>
        <strain evidence="3 4">EAF2021</strain>
    </source>
</reference>
<evidence type="ECO:0000313" key="4">
    <source>
        <dbReference type="Proteomes" id="UP001470230"/>
    </source>
</evidence>
<organism evidence="3 4">
    <name type="scientific">Tritrichomonas musculus</name>
    <dbReference type="NCBI Taxonomy" id="1915356"/>
    <lineage>
        <taxon>Eukaryota</taxon>
        <taxon>Metamonada</taxon>
        <taxon>Parabasalia</taxon>
        <taxon>Tritrichomonadida</taxon>
        <taxon>Tritrichomonadidae</taxon>
        <taxon>Tritrichomonas</taxon>
    </lineage>
</organism>
<evidence type="ECO:0000256" key="2">
    <source>
        <dbReference type="SAM" id="MobiDB-lite"/>
    </source>
</evidence>
<proteinExistence type="predicted"/>
<sequence length="188" mass="21374">MDLKGIVGRQSRELVEGKVKNVKILYESEIYLLNISVDRARAQVENYMKSNEEVEEENKKCRLLYDCQDIDTTEQKKLEREITQLLTECDIVEAEIDEIEMQLADANGNGNNGFNLNKYSYYSNGNDTDDGSSNNDSNNINSLSSMKNMLKNKNGGQSPEEIEANANIASLKNLPWLIHNIFNKLVNE</sequence>
<name>A0ABR2GP22_9EUKA</name>
<gene>
    <name evidence="3" type="ORF">M9Y10_042372</name>
</gene>
<dbReference type="EMBL" id="JAPFFF010000078">
    <property type="protein sequence ID" value="KAK8835657.1"/>
    <property type="molecule type" value="Genomic_DNA"/>
</dbReference>
<dbReference type="Proteomes" id="UP001470230">
    <property type="component" value="Unassembled WGS sequence"/>
</dbReference>
<evidence type="ECO:0000256" key="1">
    <source>
        <dbReference type="SAM" id="Coils"/>
    </source>
</evidence>